<proteinExistence type="predicted"/>
<dbReference type="KEGG" id="soa:G3M56_005330"/>
<keyword evidence="1" id="KW-0732">Signal</keyword>
<name>A0A7T7JD60_9BACT</name>
<dbReference type="RefSeq" id="WP_164364211.1">
    <property type="nucleotide sequence ID" value="NZ_CP066776.1"/>
</dbReference>
<sequence>MKIFKILLPVWMVLFLASCQVMRHAPMEEESYGRRVHELSRALMAMPSVDARAATEADQLARVAVSEGEAFAQKFGVVRPAWLNNCLVNIKLRERGLCWQYMYHLYWAIEREQPEYFTLRCAVRDQGRLFHEHHAVALSAKGESFANSLILDPWQDCGRLIWFRPSGERGEWKDNPYEARRAQRIRQNANAEGGADE</sequence>
<reference evidence="2 3" key="1">
    <citation type="submission" date="2020-12" db="EMBL/GenBank/DDBJ databases">
        <title>Sulforoseuscoccus oceanibium gen. nov., sp. nov., a representative of the phylum Verrucomicrobia with special cytoplasmic membrane, and proposal of Sulforoseuscoccusaceae fam. nov.</title>
        <authorList>
            <person name="Xi F."/>
        </authorList>
    </citation>
    <scope>NUCLEOTIDE SEQUENCE [LARGE SCALE GENOMIC DNA]</scope>
    <source>
        <strain evidence="2 3">T37</strain>
    </source>
</reference>
<evidence type="ECO:0008006" key="4">
    <source>
        <dbReference type="Google" id="ProtNLM"/>
    </source>
</evidence>
<feature type="chain" id="PRO_5030818576" description="Lipoprotein" evidence="1">
    <location>
        <begin position="24"/>
        <end position="197"/>
    </location>
</feature>
<protein>
    <recommendedName>
        <fullName evidence="4">Lipoprotein</fullName>
    </recommendedName>
</protein>
<evidence type="ECO:0000256" key="1">
    <source>
        <dbReference type="SAM" id="SignalP"/>
    </source>
</evidence>
<evidence type="ECO:0000313" key="3">
    <source>
        <dbReference type="Proteomes" id="UP000475117"/>
    </source>
</evidence>
<dbReference type="Proteomes" id="UP000475117">
    <property type="component" value="Chromosome"/>
</dbReference>
<keyword evidence="3" id="KW-1185">Reference proteome</keyword>
<evidence type="ECO:0000313" key="2">
    <source>
        <dbReference type="EMBL" id="QQL46002.1"/>
    </source>
</evidence>
<dbReference type="PROSITE" id="PS51257">
    <property type="entry name" value="PROKAR_LIPOPROTEIN"/>
    <property type="match status" value="1"/>
</dbReference>
<gene>
    <name evidence="2" type="ORF">G3M56_005330</name>
</gene>
<accession>A0A7T7JD60</accession>
<dbReference type="EMBL" id="CP066776">
    <property type="protein sequence ID" value="QQL46002.1"/>
    <property type="molecule type" value="Genomic_DNA"/>
</dbReference>
<feature type="signal peptide" evidence="1">
    <location>
        <begin position="1"/>
        <end position="23"/>
    </location>
</feature>
<organism evidence="2 3">
    <name type="scientific">Sulfuriroseicoccus oceanibius</name>
    <dbReference type="NCBI Taxonomy" id="2707525"/>
    <lineage>
        <taxon>Bacteria</taxon>
        <taxon>Pseudomonadati</taxon>
        <taxon>Verrucomicrobiota</taxon>
        <taxon>Verrucomicrobiia</taxon>
        <taxon>Verrucomicrobiales</taxon>
        <taxon>Verrucomicrobiaceae</taxon>
        <taxon>Sulfuriroseicoccus</taxon>
    </lineage>
</organism>
<dbReference type="AlphaFoldDB" id="A0A7T7JD60"/>